<dbReference type="Gene3D" id="3.40.50.300">
    <property type="entry name" value="P-loop containing nucleotide triphosphate hydrolases"/>
    <property type="match status" value="1"/>
</dbReference>
<gene>
    <name evidence="3" type="ORF">CROS1456_LOCUS7582</name>
</gene>
<reference evidence="3" key="1">
    <citation type="submission" date="2021-01" db="EMBL/GenBank/DDBJ databases">
        <authorList>
            <person name="Corre E."/>
            <person name="Pelletier E."/>
            <person name="Niang G."/>
            <person name="Scheremetjew M."/>
            <person name="Finn R."/>
            <person name="Kale V."/>
            <person name="Holt S."/>
            <person name="Cochrane G."/>
            <person name="Meng A."/>
            <person name="Brown T."/>
            <person name="Cohen L."/>
        </authorList>
    </citation>
    <scope>NUCLEOTIDE SEQUENCE</scope>
    <source>
        <strain evidence="3">RCC1871</strain>
    </source>
</reference>
<dbReference type="SUPFAM" id="SSF52540">
    <property type="entry name" value="P-loop containing nucleoside triphosphate hydrolases"/>
    <property type="match status" value="1"/>
</dbReference>
<dbReference type="CDD" id="cd00009">
    <property type="entry name" value="AAA"/>
    <property type="match status" value="1"/>
</dbReference>
<accession>A0A7S3CFQ8</accession>
<dbReference type="EMBL" id="HBHZ01009879">
    <property type="protein sequence ID" value="CAE0194491.1"/>
    <property type="molecule type" value="Transcribed_RNA"/>
</dbReference>
<organism evidence="3">
    <name type="scientific">Chloropicon roscoffensis</name>
    <dbReference type="NCBI Taxonomy" id="1461544"/>
    <lineage>
        <taxon>Eukaryota</taxon>
        <taxon>Viridiplantae</taxon>
        <taxon>Chlorophyta</taxon>
        <taxon>Chloropicophyceae</taxon>
        <taxon>Chloropicales</taxon>
        <taxon>Chloropicaceae</taxon>
        <taxon>Chloropicon</taxon>
    </lineage>
</organism>
<dbReference type="PRINTS" id="PR00300">
    <property type="entry name" value="CLPPROTEASEA"/>
</dbReference>
<feature type="domain" description="ATPase RavA-like AAA lid" evidence="1">
    <location>
        <begin position="316"/>
        <end position="386"/>
    </location>
</feature>
<dbReference type="InterPro" id="IPR050513">
    <property type="entry name" value="RavA_ATPases"/>
</dbReference>
<dbReference type="Pfam" id="PF17868">
    <property type="entry name" value="AAA_lid_8"/>
    <property type="match status" value="1"/>
</dbReference>
<evidence type="ECO:0000259" key="2">
    <source>
        <dbReference type="Pfam" id="PF20030"/>
    </source>
</evidence>
<feature type="domain" description="MoxR" evidence="2">
    <location>
        <begin position="102"/>
        <end position="276"/>
    </location>
</feature>
<dbReference type="InterPro" id="IPR027417">
    <property type="entry name" value="P-loop_NTPase"/>
</dbReference>
<dbReference type="InterPro" id="IPR041538">
    <property type="entry name" value="RavA-like_AAA_lid"/>
</dbReference>
<name>A0A7S3CFQ8_9CHLO</name>
<dbReference type="PANTHER" id="PTHR32204:SF0">
    <property type="entry name" value="ATPASE RAVA"/>
    <property type="match status" value="1"/>
</dbReference>
<dbReference type="AlphaFoldDB" id="A0A7S3CFQ8"/>
<evidence type="ECO:0000313" key="3">
    <source>
        <dbReference type="EMBL" id="CAE0194491.1"/>
    </source>
</evidence>
<protein>
    <recommendedName>
        <fullName evidence="4">AAA+ ATPase domain-containing protein</fullName>
    </recommendedName>
</protein>
<dbReference type="InterPro" id="IPR045427">
    <property type="entry name" value="MoxR"/>
</dbReference>
<dbReference type="Pfam" id="PF20030">
    <property type="entry name" value="bpMoxR"/>
    <property type="match status" value="1"/>
</dbReference>
<dbReference type="InterPro" id="IPR001270">
    <property type="entry name" value="ClpA/B"/>
</dbReference>
<sequence length="525" mass="58044">MAKAGVRRLSSRVAVQARFGRERARVVAARLPSRRDSVVRHRPSARRAGQEAQATDDVLLKIAEVKSKATELASLGLDPVGTREPGDDLGESEQALVRGIRAAGEVLCEGLLEREVEVKLLLLAALTGEHLLLLGPPGTAKSELARRLSKVCHGRYFERLLTRFSVPEELFGPLSMKGLEEDRYQRQVDGYLPTAQVAFVDEIFKANSAILNALLTLLNERLFDNGAERMEVPLLCLVGASNELPESEELDALYDRFLIRRTVGQVSSQGLRDLARLASSGTTTRQFHTDEAPLSLEDFLSCRDRAIASVEVPDRVVDLLVQLREHLQDKCEPPVYVSDRRFTKCVTFLQVAAFANGAKEVSVYDCLLLQFVLGQRKEDGDKVLDFVLENISSDPGILQNELSLLGVFGRACRVLQSSSGDTSELLSECEALVSSLRGQHESFNSALELGFPHLRGSLWYSPQQVASAGQVLTPPMKENLKKIEQLLEEILMVKLCLEGGHHAEVLEKLLPKRLKQYEKGVSKTA</sequence>
<evidence type="ECO:0008006" key="4">
    <source>
        <dbReference type="Google" id="ProtNLM"/>
    </source>
</evidence>
<dbReference type="PANTHER" id="PTHR32204">
    <property type="entry name" value="ATPASE RAVA"/>
    <property type="match status" value="1"/>
</dbReference>
<evidence type="ECO:0000259" key="1">
    <source>
        <dbReference type="Pfam" id="PF17868"/>
    </source>
</evidence>
<proteinExistence type="predicted"/>
<dbReference type="GO" id="GO:0005524">
    <property type="term" value="F:ATP binding"/>
    <property type="evidence" value="ECO:0007669"/>
    <property type="project" value="InterPro"/>
</dbReference>